<dbReference type="Pfam" id="PF02608">
    <property type="entry name" value="Bmp"/>
    <property type="match status" value="1"/>
</dbReference>
<dbReference type="InterPro" id="IPR052910">
    <property type="entry name" value="ABC-Purine-Binding"/>
</dbReference>
<dbReference type="PANTHER" id="PTHR43208:SF1">
    <property type="entry name" value="ABC TRANSPORTER SUBSTRATE-BINDING PROTEIN"/>
    <property type="match status" value="1"/>
</dbReference>
<evidence type="ECO:0000259" key="3">
    <source>
        <dbReference type="Pfam" id="PF02608"/>
    </source>
</evidence>
<evidence type="ECO:0000313" key="5">
    <source>
        <dbReference type="Proteomes" id="UP000267418"/>
    </source>
</evidence>
<keyword evidence="5" id="KW-1185">Reference proteome</keyword>
<name>A0A431THI1_9BURK</name>
<feature type="domain" description="ABC transporter substrate-binding protein PnrA-like" evidence="3">
    <location>
        <begin position="40"/>
        <end position="328"/>
    </location>
</feature>
<evidence type="ECO:0000256" key="1">
    <source>
        <dbReference type="ARBA" id="ARBA00022729"/>
    </source>
</evidence>
<comment type="caution">
    <text evidence="4">The sequence shown here is derived from an EMBL/GenBank/DDBJ whole genome shotgun (WGS) entry which is preliminary data.</text>
</comment>
<dbReference type="EMBL" id="RXOE01000006">
    <property type="protein sequence ID" value="RTQ32514.1"/>
    <property type="molecule type" value="Genomic_DNA"/>
</dbReference>
<dbReference type="AlphaFoldDB" id="A0A431THI1"/>
<protein>
    <submittedName>
        <fullName evidence="4">BMP family ABC transporter substrate-binding protein</fullName>
    </submittedName>
</protein>
<dbReference type="RefSeq" id="WP_126472442.1">
    <property type="nucleotide sequence ID" value="NZ_RXOE01000006.1"/>
</dbReference>
<dbReference type="InterPro" id="IPR006311">
    <property type="entry name" value="TAT_signal"/>
</dbReference>
<dbReference type="PANTHER" id="PTHR43208">
    <property type="entry name" value="ABC TRANSPORTER SUBSTRATE-BINDING PROTEIN"/>
    <property type="match status" value="1"/>
</dbReference>
<dbReference type="Proteomes" id="UP000267418">
    <property type="component" value="Unassembled WGS sequence"/>
</dbReference>
<dbReference type="CDD" id="cd19963">
    <property type="entry name" value="PBP1_BMP-like"/>
    <property type="match status" value="1"/>
</dbReference>
<keyword evidence="1 2" id="KW-0732">Signal</keyword>
<dbReference type="GO" id="GO:0005886">
    <property type="term" value="C:plasma membrane"/>
    <property type="evidence" value="ECO:0007669"/>
    <property type="project" value="InterPro"/>
</dbReference>
<reference evidence="4 5" key="1">
    <citation type="submission" date="2018-12" db="EMBL/GenBank/DDBJ databases">
        <title>The genome of Variovorax gossypii DSM 100435.</title>
        <authorList>
            <person name="Gao J."/>
            <person name="Sun J."/>
        </authorList>
    </citation>
    <scope>NUCLEOTIDE SEQUENCE [LARGE SCALE GENOMIC DNA]</scope>
    <source>
        <strain evidence="4 5">DSM 100435</strain>
    </source>
</reference>
<dbReference type="PROSITE" id="PS51318">
    <property type="entry name" value="TAT"/>
    <property type="match status" value="1"/>
</dbReference>
<sequence>MTSQFNRRDSLKTLAALGAAGSLGSWSSLASAQAKPKPLTVGVIYVGARDDYGYNQAHAMAAAEIKKLPGVKVVEEENVPETAAVQKTMTGMISQDGAGLLFPTSFGYFDPHILAVAPKNPDVRFSHCGGLWTEGKHPKNVGSFFGYIDECQYLNGVIAAHMTKSNKIAFVAAKPIPQVLRNINAFTLGARSVKPNITCSVIFTGDWSMAVKEAEATNSLADQGCDVFTMHVDGPKVVVETAAKRGKMVCGYHASQAKLAPNAYLTGAEWNWLTAYKTAIEAAQSGKPHPNFLRGGLKEGYVKMSAYGPMVPDAAKKHADEIKAKMIAGSFDIFKDGIKDNKGAVVVPAGKVLKQTDLELEKMNYLVEGVVGSV</sequence>
<dbReference type="Gene3D" id="3.40.50.2300">
    <property type="match status" value="2"/>
</dbReference>
<evidence type="ECO:0000256" key="2">
    <source>
        <dbReference type="SAM" id="SignalP"/>
    </source>
</evidence>
<proteinExistence type="predicted"/>
<dbReference type="InterPro" id="IPR003760">
    <property type="entry name" value="PnrA-like"/>
</dbReference>
<dbReference type="OrthoDB" id="9769871at2"/>
<gene>
    <name evidence="4" type="ORF">EJP69_21455</name>
</gene>
<evidence type="ECO:0000313" key="4">
    <source>
        <dbReference type="EMBL" id="RTQ32514.1"/>
    </source>
</evidence>
<feature type="signal peptide" evidence="2">
    <location>
        <begin position="1"/>
        <end position="32"/>
    </location>
</feature>
<feature type="chain" id="PRO_5019215586" evidence="2">
    <location>
        <begin position="33"/>
        <end position="374"/>
    </location>
</feature>
<accession>A0A431THI1</accession>
<organism evidence="4 5">
    <name type="scientific">Variovorax gossypii</name>
    <dbReference type="NCBI Taxonomy" id="1679495"/>
    <lineage>
        <taxon>Bacteria</taxon>
        <taxon>Pseudomonadati</taxon>
        <taxon>Pseudomonadota</taxon>
        <taxon>Betaproteobacteria</taxon>
        <taxon>Burkholderiales</taxon>
        <taxon>Comamonadaceae</taxon>
        <taxon>Variovorax</taxon>
    </lineage>
</organism>